<gene>
    <name evidence="2" type="ORF">C2G38_2043334</name>
</gene>
<dbReference type="EMBL" id="QKWP01001227">
    <property type="protein sequence ID" value="RIB10628.1"/>
    <property type="molecule type" value="Genomic_DNA"/>
</dbReference>
<dbReference type="AlphaFoldDB" id="A0A397UN10"/>
<organism evidence="2 3">
    <name type="scientific">Gigaspora rosea</name>
    <dbReference type="NCBI Taxonomy" id="44941"/>
    <lineage>
        <taxon>Eukaryota</taxon>
        <taxon>Fungi</taxon>
        <taxon>Fungi incertae sedis</taxon>
        <taxon>Mucoromycota</taxon>
        <taxon>Glomeromycotina</taxon>
        <taxon>Glomeromycetes</taxon>
        <taxon>Diversisporales</taxon>
        <taxon>Gigasporaceae</taxon>
        <taxon>Gigaspora</taxon>
    </lineage>
</organism>
<evidence type="ECO:0000313" key="3">
    <source>
        <dbReference type="Proteomes" id="UP000266673"/>
    </source>
</evidence>
<keyword evidence="1" id="KW-0472">Membrane</keyword>
<protein>
    <submittedName>
        <fullName evidence="2">Uncharacterized protein</fullName>
    </submittedName>
</protein>
<evidence type="ECO:0000313" key="2">
    <source>
        <dbReference type="EMBL" id="RIB10628.1"/>
    </source>
</evidence>
<name>A0A397UN10_9GLOM</name>
<dbReference type="Proteomes" id="UP000266673">
    <property type="component" value="Unassembled WGS sequence"/>
</dbReference>
<feature type="transmembrane region" description="Helical" evidence="1">
    <location>
        <begin position="99"/>
        <end position="118"/>
    </location>
</feature>
<proteinExistence type="predicted"/>
<keyword evidence="1" id="KW-0812">Transmembrane</keyword>
<keyword evidence="3" id="KW-1185">Reference proteome</keyword>
<evidence type="ECO:0000256" key="1">
    <source>
        <dbReference type="SAM" id="Phobius"/>
    </source>
</evidence>
<keyword evidence="1" id="KW-1133">Transmembrane helix</keyword>
<comment type="caution">
    <text evidence="2">The sequence shown here is derived from an EMBL/GenBank/DDBJ whole genome shotgun (WGS) entry which is preliminary data.</text>
</comment>
<reference evidence="2 3" key="1">
    <citation type="submission" date="2018-06" db="EMBL/GenBank/DDBJ databases">
        <title>Comparative genomics reveals the genomic features of Rhizophagus irregularis, R. cerebriforme, R. diaphanum and Gigaspora rosea, and their symbiotic lifestyle signature.</title>
        <authorList>
            <person name="Morin E."/>
            <person name="San Clemente H."/>
            <person name="Chen E.C.H."/>
            <person name="De La Providencia I."/>
            <person name="Hainaut M."/>
            <person name="Kuo A."/>
            <person name="Kohler A."/>
            <person name="Murat C."/>
            <person name="Tang N."/>
            <person name="Roy S."/>
            <person name="Loubradou J."/>
            <person name="Henrissat B."/>
            <person name="Grigoriev I.V."/>
            <person name="Corradi N."/>
            <person name="Roux C."/>
            <person name="Martin F.M."/>
        </authorList>
    </citation>
    <scope>NUCLEOTIDE SEQUENCE [LARGE SCALE GENOMIC DNA]</scope>
    <source>
        <strain evidence="2 3">DAOM 194757</strain>
    </source>
</reference>
<sequence>MHREKAEFRAQMKLEKTSGWHILDAIFRIMFRQVMNQHWDKCEAVLQVAGRELALGHMLRVLWVSGFAVVNQHRDEHEGFVLGFTDCELTPGQTRCSTFVFGFFFLVYLFFFLCLALPERESVFLDKL</sequence>
<accession>A0A397UN10</accession>